<sequence length="146" mass="16247">MAEVESLSARLSQQQGKCVQPQQMAIPPFPTYARGNGQASCNTNPWGKFYPITGGNGQMNSNPWDKSGPNGGGNNVQPGVSMSNIDLNLINLINDMVRKQFNQLEVRENFYLKLISKPYQSWIDKVPFPPGFTQPEFKMFNGKGHP</sequence>
<evidence type="ECO:0000256" key="1">
    <source>
        <dbReference type="SAM" id="MobiDB-lite"/>
    </source>
</evidence>
<evidence type="ECO:0000313" key="2">
    <source>
        <dbReference type="EMBL" id="KAL3514711.1"/>
    </source>
</evidence>
<dbReference type="EMBL" id="JBJUIK010000011">
    <property type="protein sequence ID" value="KAL3514711.1"/>
    <property type="molecule type" value="Genomic_DNA"/>
</dbReference>
<reference evidence="2 3" key="1">
    <citation type="submission" date="2024-11" db="EMBL/GenBank/DDBJ databases">
        <title>A near-complete genome assembly of Cinchona calisaya.</title>
        <authorList>
            <person name="Lian D.C."/>
            <person name="Zhao X.W."/>
            <person name="Wei L."/>
        </authorList>
    </citation>
    <scope>NUCLEOTIDE SEQUENCE [LARGE SCALE GENOMIC DNA]</scope>
    <source>
        <tissue evidence="2">Nenye</tissue>
    </source>
</reference>
<dbReference type="AlphaFoldDB" id="A0ABD2Z5E1"/>
<comment type="caution">
    <text evidence="2">The sequence shown here is derived from an EMBL/GenBank/DDBJ whole genome shotgun (WGS) entry which is preliminary data.</text>
</comment>
<organism evidence="2 3">
    <name type="scientific">Cinchona calisaya</name>
    <dbReference type="NCBI Taxonomy" id="153742"/>
    <lineage>
        <taxon>Eukaryota</taxon>
        <taxon>Viridiplantae</taxon>
        <taxon>Streptophyta</taxon>
        <taxon>Embryophyta</taxon>
        <taxon>Tracheophyta</taxon>
        <taxon>Spermatophyta</taxon>
        <taxon>Magnoliopsida</taxon>
        <taxon>eudicotyledons</taxon>
        <taxon>Gunneridae</taxon>
        <taxon>Pentapetalae</taxon>
        <taxon>asterids</taxon>
        <taxon>lamiids</taxon>
        <taxon>Gentianales</taxon>
        <taxon>Rubiaceae</taxon>
        <taxon>Cinchonoideae</taxon>
        <taxon>Cinchoneae</taxon>
        <taxon>Cinchona</taxon>
    </lineage>
</organism>
<dbReference type="Proteomes" id="UP001630127">
    <property type="component" value="Unassembled WGS sequence"/>
</dbReference>
<name>A0ABD2Z5E1_9GENT</name>
<gene>
    <name evidence="2" type="ORF">ACH5RR_027428</name>
</gene>
<keyword evidence="3" id="KW-1185">Reference proteome</keyword>
<feature type="region of interest" description="Disordered" evidence="1">
    <location>
        <begin position="52"/>
        <end position="79"/>
    </location>
</feature>
<proteinExistence type="predicted"/>
<evidence type="ECO:0000313" key="3">
    <source>
        <dbReference type="Proteomes" id="UP001630127"/>
    </source>
</evidence>
<accession>A0ABD2Z5E1</accession>
<protein>
    <submittedName>
        <fullName evidence="2">Uncharacterized protein</fullName>
    </submittedName>
</protein>